<evidence type="ECO:0008006" key="4">
    <source>
        <dbReference type="Google" id="ProtNLM"/>
    </source>
</evidence>
<keyword evidence="1" id="KW-1133">Transmembrane helix</keyword>
<organism evidence="2 3">
    <name type="scientific">Novosphingobium decolorationis</name>
    <dbReference type="NCBI Taxonomy" id="2698673"/>
    <lineage>
        <taxon>Bacteria</taxon>
        <taxon>Pseudomonadati</taxon>
        <taxon>Pseudomonadota</taxon>
        <taxon>Alphaproteobacteria</taxon>
        <taxon>Sphingomonadales</taxon>
        <taxon>Sphingomonadaceae</taxon>
        <taxon>Novosphingobium</taxon>
    </lineage>
</organism>
<dbReference type="Proteomes" id="UP000677126">
    <property type="component" value="Chromosome"/>
</dbReference>
<dbReference type="EMBL" id="CP054856">
    <property type="protein sequence ID" value="QVM85014.1"/>
    <property type="molecule type" value="Genomic_DNA"/>
</dbReference>
<keyword evidence="3" id="KW-1185">Reference proteome</keyword>
<keyword evidence="1" id="KW-0812">Transmembrane</keyword>
<dbReference type="RefSeq" id="WP_144400843.1">
    <property type="nucleotide sequence ID" value="NZ_CP054856.1"/>
</dbReference>
<evidence type="ECO:0000256" key="1">
    <source>
        <dbReference type="SAM" id="Phobius"/>
    </source>
</evidence>
<gene>
    <name evidence="2" type="ORF">HT578_16095</name>
</gene>
<sequence>MTCVKDGVSGPSYFPPVSRSQGTYAMGFVMMMAVHSLATTVLMGIGLVAVLGAGLVDGYVFLAVIALAFVAALPVTWIVLRMLGGAVAIQDEGAAPLRRP</sequence>
<keyword evidence="1" id="KW-0472">Membrane</keyword>
<feature type="transmembrane region" description="Helical" evidence="1">
    <location>
        <begin position="28"/>
        <end position="53"/>
    </location>
</feature>
<name>A0ABX8E7J2_9SPHN</name>
<proteinExistence type="predicted"/>
<feature type="transmembrane region" description="Helical" evidence="1">
    <location>
        <begin position="59"/>
        <end position="80"/>
    </location>
</feature>
<evidence type="ECO:0000313" key="2">
    <source>
        <dbReference type="EMBL" id="QVM85014.1"/>
    </source>
</evidence>
<accession>A0ABX8E7J2</accession>
<reference evidence="2 3" key="1">
    <citation type="journal article" date="2021" name="Int. J. Syst. Evol. Microbiol.">
        <title>Novosphingobium decolorationis sp. nov., an aniline blue-decolourizing bacterium isolated from East Pacific sediment.</title>
        <authorList>
            <person name="Chen X."/>
            <person name="Dong B."/>
            <person name="Chen T."/>
            <person name="Ren N."/>
            <person name="Wang J."/>
            <person name="Xu Y."/>
            <person name="Yang J."/>
            <person name="Zhu S."/>
            <person name="Chen J."/>
        </authorList>
    </citation>
    <scope>NUCLEOTIDE SEQUENCE [LARGE SCALE GENOMIC DNA]</scope>
    <source>
        <strain evidence="2 3">502str22</strain>
    </source>
</reference>
<protein>
    <recommendedName>
        <fullName evidence="4">DUF2798 domain-containing protein</fullName>
    </recommendedName>
</protein>
<evidence type="ECO:0000313" key="3">
    <source>
        <dbReference type="Proteomes" id="UP000677126"/>
    </source>
</evidence>